<dbReference type="Proteomes" id="UP000011859">
    <property type="component" value="Chromosome"/>
</dbReference>
<reference evidence="1 2" key="1">
    <citation type="submission" date="2012-04" db="EMBL/GenBank/DDBJ databases">
        <title>Complete genome of Rhodanobacter sp. 2APBS1.</title>
        <authorList>
            <consortium name="US DOE Joint Genome Institute"/>
            <person name="Huntemann M."/>
            <person name="Wei C.-L."/>
            <person name="Han J."/>
            <person name="Detter J.C."/>
            <person name="Han C."/>
            <person name="Tapia R."/>
            <person name="Munk A.C.C."/>
            <person name="Chen A."/>
            <person name="Krypides N."/>
            <person name="Mavromatis K."/>
            <person name="Markowitz V."/>
            <person name="Szeto E."/>
            <person name="Ivanova N."/>
            <person name="Mikhailova N."/>
            <person name="Ovchinnikova G."/>
            <person name="Pagani I."/>
            <person name="Pati A."/>
            <person name="Goodwin L."/>
            <person name="Peters L."/>
            <person name="Pitluck S."/>
            <person name="Woyke T."/>
            <person name="Prakash O."/>
            <person name="Elkins J."/>
            <person name="Brown S."/>
            <person name="Palumbo A."/>
            <person name="Hemme C."/>
            <person name="Zhou J."/>
            <person name="Watson D."/>
            <person name="Jardine P."/>
            <person name="Kostka J."/>
            <person name="Green S."/>
        </authorList>
    </citation>
    <scope>NUCLEOTIDE SEQUENCE [LARGE SCALE GENOMIC DNA]</scope>
    <source>
        <strain evidence="1 2">2APBS1</strain>
    </source>
</reference>
<protein>
    <submittedName>
        <fullName evidence="1">Uncharacterized protein</fullName>
    </submittedName>
</protein>
<dbReference type="EMBL" id="CP003470">
    <property type="protein sequence ID" value="AGG89887.1"/>
    <property type="molecule type" value="Genomic_DNA"/>
</dbReference>
<proteinExistence type="predicted"/>
<sequence length="150" mass="16499">MNRRAVGAAYSGDMFEIPQPVVPVAGSLDFRSVVSELVSAMLADAHKAGLDRHEVAARASRLTGKDVTKNMLDGYTAPAREEFNCPLWLSPVLEIVCCSTPLANWHVGVHGGRMSVGAETLDSEIGRVMRERELADARLRELKDLRRRVK</sequence>
<gene>
    <name evidence="1" type="ORF">R2APBS1_2809</name>
</gene>
<dbReference type="AlphaFoldDB" id="M4NIG2"/>
<organism evidence="1 2">
    <name type="scientific">Rhodanobacter denitrificans</name>
    <dbReference type="NCBI Taxonomy" id="666685"/>
    <lineage>
        <taxon>Bacteria</taxon>
        <taxon>Pseudomonadati</taxon>
        <taxon>Pseudomonadota</taxon>
        <taxon>Gammaproteobacteria</taxon>
        <taxon>Lysobacterales</taxon>
        <taxon>Rhodanobacteraceae</taxon>
        <taxon>Rhodanobacter</taxon>
    </lineage>
</organism>
<dbReference type="STRING" id="666685.R2APBS1_2809"/>
<evidence type="ECO:0000313" key="1">
    <source>
        <dbReference type="EMBL" id="AGG89887.1"/>
    </source>
</evidence>
<keyword evidence="2" id="KW-1185">Reference proteome</keyword>
<accession>M4NIG2</accession>
<evidence type="ECO:0000313" key="2">
    <source>
        <dbReference type="Proteomes" id="UP000011859"/>
    </source>
</evidence>
<dbReference type="KEGG" id="rhd:R2APBS1_2809"/>
<dbReference type="HOGENOM" id="CLU_127713_0_0_6"/>
<name>M4NIG2_9GAMM</name>
<dbReference type="eggNOG" id="ENOG5032WR4">
    <property type="taxonomic scope" value="Bacteria"/>
</dbReference>